<name>A0ACB9MQM0_9MYRT</name>
<gene>
    <name evidence="1" type="ORF">MLD38_031875</name>
</gene>
<proteinExistence type="predicted"/>
<accession>A0ACB9MQM0</accession>
<protein>
    <submittedName>
        <fullName evidence="1">Uncharacterized protein</fullName>
    </submittedName>
</protein>
<sequence>MKELSTSTSSSGLPRDPYRAAQFPKYELVVRLICSTSSFVKNKIHHGNYGIGWDIPVPKTTLAAPPPPPPPPRHPRRYVENLLSPEIFNIPAVSTFARPIPVSGGGSPPQVKGEMAAHDNQSNATSSVVKAEILASAKCISDSNGENAQLCGKDDLYPEERKKIKKKEKIRSDSAVSSVCETSPHKMEEGGIADVVARKTKKKKQRLKEQEDAKVSDGDFLSKEDDIKEKATETSEANPTHSKKKKKEKHHGEDEESQLTRNGDAKVPESNVVPVLQSTGGTNDIMDLSFSKRKKKKRKHGSEEDQAPEVAVLGIDGVKGSVDLTSTRASNLAAEEGDTTGERNVVLSTKKMKKVKHCNEEAESQGLRSGDSISADGEAAHTKKKKKKEKNRSVEMKDENSNKGDNGHTKDLDKAEQADALANDTRSRPSKKRKIDNNCSKGMDEGYSREGDGICPVEGPDCSNQDAKPTEVKSGQSKKRKKERSCSEETDDKHRMEEGAGINPIKATECHDHVAGLDVTQANDEMEFSRPKKKKKEKHHKDLADAQLQTGEDGNMTEKDGSSTAHSPDFVQINRNEYCTETDTPAEGSFREKDGRHGVKKNKKKHGDDRKTVEGRESGNVVDECHAKETNHADNLAPLDKMKREKNKSKGTEKQQECAEKSNPEKAQGTDSQAVELVMDNTERCGDCSVGSSTQLSGEMNLVPSKKKKDEKRRRKEKEDPPNPVEDVDMGCSLTDPSFRGDHTEHVDWQDQFTHHSRESKGGSRRRISHKRQDCWLRFPKESSAKEELFHSYLVKDSSSDPHESGTAAKHILKVEQKKQVDGISTSSVLFTTAGASVSKEIIPNVDSFSIRAVGHSRKKLLILDVNGILVDIVPGVKGKYKPDFVLSRKPVFKRPFVNDFLQFCFENFSVGFWSSRIRKNLNQIVNFLLGGMKRKLLFCWDQSHCTKTGFQTVENHDKPLVLKELRKLWEKLDTNLPWSKGDYNESNTLLLDDSPYKALLNPANTGIFPYPYQYKNVEDNSLGPGGDLRLYLERLAKADDVQSFVRDNPFGQKAITESSTSWKFYERVIGQLPKGENLPRDTHHARSRSCSPRRVYPHHDDRFNPPPPRECILPREATQSQKQPQPQLHLQPQFQPQPLFHPQLQLHLHPQFQPQPQFQPPPQPQFQLYTHHQHPNDTGYSHSRTDYFPYDDRFSRPSAMEYPLGEITQPVLSQHNQDVWHYPPPVSEYSRHDVQFGHPPPSEYQLSETKQPYRDTRNYTSRSRGPHRDSRHYQPPWRENRHWDDGYRDDRRYFSNGRSGYGSRSRWH</sequence>
<organism evidence="1 2">
    <name type="scientific">Melastoma candidum</name>
    <dbReference type="NCBI Taxonomy" id="119954"/>
    <lineage>
        <taxon>Eukaryota</taxon>
        <taxon>Viridiplantae</taxon>
        <taxon>Streptophyta</taxon>
        <taxon>Embryophyta</taxon>
        <taxon>Tracheophyta</taxon>
        <taxon>Spermatophyta</taxon>
        <taxon>Magnoliopsida</taxon>
        <taxon>eudicotyledons</taxon>
        <taxon>Gunneridae</taxon>
        <taxon>Pentapetalae</taxon>
        <taxon>rosids</taxon>
        <taxon>malvids</taxon>
        <taxon>Myrtales</taxon>
        <taxon>Melastomataceae</taxon>
        <taxon>Melastomatoideae</taxon>
        <taxon>Melastomateae</taxon>
        <taxon>Melastoma</taxon>
    </lineage>
</organism>
<keyword evidence="2" id="KW-1185">Reference proteome</keyword>
<dbReference type="Proteomes" id="UP001057402">
    <property type="component" value="Chromosome 9"/>
</dbReference>
<evidence type="ECO:0000313" key="1">
    <source>
        <dbReference type="EMBL" id="KAI4326575.1"/>
    </source>
</evidence>
<evidence type="ECO:0000313" key="2">
    <source>
        <dbReference type="Proteomes" id="UP001057402"/>
    </source>
</evidence>
<reference evidence="2" key="1">
    <citation type="journal article" date="2023" name="Front. Plant Sci.">
        <title>Chromosomal-level genome assembly of Melastoma candidum provides insights into trichome evolution.</title>
        <authorList>
            <person name="Zhong Y."/>
            <person name="Wu W."/>
            <person name="Sun C."/>
            <person name="Zou P."/>
            <person name="Liu Y."/>
            <person name="Dai S."/>
            <person name="Zhou R."/>
        </authorList>
    </citation>
    <scope>NUCLEOTIDE SEQUENCE [LARGE SCALE GENOMIC DNA]</scope>
</reference>
<comment type="caution">
    <text evidence="1">The sequence shown here is derived from an EMBL/GenBank/DDBJ whole genome shotgun (WGS) entry which is preliminary data.</text>
</comment>
<dbReference type="EMBL" id="CM042888">
    <property type="protein sequence ID" value="KAI4326575.1"/>
    <property type="molecule type" value="Genomic_DNA"/>
</dbReference>